<dbReference type="InterPro" id="IPR015424">
    <property type="entry name" value="PyrdxlP-dep_Trfase"/>
</dbReference>
<dbReference type="NCBIfam" id="NF001696">
    <property type="entry name" value="PRK00451.1"/>
    <property type="match status" value="1"/>
</dbReference>
<evidence type="ECO:0000256" key="1">
    <source>
        <dbReference type="ARBA" id="ARBA00003788"/>
    </source>
</evidence>
<comment type="function">
    <text evidence="1 4">The glycine cleavage system catalyzes the degradation of glycine. The P protein binds the alpha-amino group of glycine through its pyridoxal phosphate cofactor; CO(2) is released and the remaining methylamine moiety is then transferred to the lipoamide cofactor of the H protein.</text>
</comment>
<comment type="caution">
    <text evidence="6">The sequence shown here is derived from an EMBL/GenBank/DDBJ whole genome shotgun (WGS) entry which is preliminary data.</text>
</comment>
<organism evidence="6 8">
    <name type="scientific">Clostridium coskatii</name>
    <dbReference type="NCBI Taxonomy" id="1705578"/>
    <lineage>
        <taxon>Bacteria</taxon>
        <taxon>Bacillati</taxon>
        <taxon>Bacillota</taxon>
        <taxon>Clostridia</taxon>
        <taxon>Eubacteriales</taxon>
        <taxon>Clostridiaceae</taxon>
        <taxon>Clostridium</taxon>
    </lineage>
</organism>
<evidence type="ECO:0000256" key="2">
    <source>
        <dbReference type="ARBA" id="ARBA00023002"/>
    </source>
</evidence>
<dbReference type="PIRSF" id="PIRSF006815">
    <property type="entry name" value="GcvPA"/>
    <property type="match status" value="1"/>
</dbReference>
<dbReference type="PATRIC" id="fig|1705578.3.peg.3209"/>
<evidence type="ECO:0000313" key="7">
    <source>
        <dbReference type="EMBL" id="OBR91936.1"/>
    </source>
</evidence>
<dbReference type="GO" id="GO:0009116">
    <property type="term" value="P:nucleoside metabolic process"/>
    <property type="evidence" value="ECO:0007669"/>
    <property type="project" value="InterPro"/>
</dbReference>
<dbReference type="CDD" id="cd00613">
    <property type="entry name" value="GDC-P"/>
    <property type="match status" value="1"/>
</dbReference>
<dbReference type="InterPro" id="IPR023010">
    <property type="entry name" value="GcvPA"/>
</dbReference>
<dbReference type="SUPFAM" id="SSF53383">
    <property type="entry name" value="PLP-dependent transferases"/>
    <property type="match status" value="1"/>
</dbReference>
<evidence type="ECO:0000313" key="8">
    <source>
        <dbReference type="Proteomes" id="UP000077384"/>
    </source>
</evidence>
<evidence type="ECO:0000313" key="9">
    <source>
        <dbReference type="Proteomes" id="UP000093694"/>
    </source>
</evidence>
<feature type="domain" description="Glycine cleavage system P-protein N-terminal" evidence="5">
    <location>
        <begin position="4"/>
        <end position="443"/>
    </location>
</feature>
<dbReference type="HAMAP" id="MF_00712">
    <property type="entry name" value="GcvPA"/>
    <property type="match status" value="1"/>
</dbReference>
<evidence type="ECO:0000313" key="6">
    <source>
        <dbReference type="EMBL" id="OAA85775.1"/>
    </source>
</evidence>
<comment type="similarity">
    <text evidence="4">Belongs to the GcvP family. N-terminal subunit subfamily.</text>
</comment>
<proteinExistence type="inferred from homology"/>
<dbReference type="RefSeq" id="WP_063602489.1">
    <property type="nucleotide sequence ID" value="NZ_LITQ01000047.1"/>
</dbReference>
<dbReference type="EMBL" id="LITQ01000047">
    <property type="protein sequence ID" value="OAA85775.1"/>
    <property type="molecule type" value="Genomic_DNA"/>
</dbReference>
<dbReference type="InterPro" id="IPR049315">
    <property type="entry name" value="GDC-P_N"/>
</dbReference>
<dbReference type="GO" id="GO:0004375">
    <property type="term" value="F:glycine dehydrogenase (decarboxylating) activity"/>
    <property type="evidence" value="ECO:0007669"/>
    <property type="project" value="UniProtKB-EC"/>
</dbReference>
<dbReference type="PANTHER" id="PTHR42806:SF1">
    <property type="entry name" value="GLYCINE DEHYDROGENASE (DECARBOXYLATING)"/>
    <property type="match status" value="1"/>
</dbReference>
<dbReference type="Gene3D" id="3.40.640.10">
    <property type="entry name" value="Type I PLP-dependent aspartate aminotransferase-like (Major domain)"/>
    <property type="match status" value="1"/>
</dbReference>
<dbReference type="Pfam" id="PF02347">
    <property type="entry name" value="GDC-P"/>
    <property type="match status" value="1"/>
</dbReference>
<protein>
    <recommendedName>
        <fullName evidence="4">Probable glycine dehydrogenase (decarboxylating) subunit 1</fullName>
        <ecNumber evidence="4">1.4.4.2</ecNumber>
    </recommendedName>
    <alternativeName>
        <fullName evidence="4">Glycine cleavage system P-protein subunit 1</fullName>
    </alternativeName>
    <alternativeName>
        <fullName evidence="4">Glycine decarboxylase subunit 1</fullName>
    </alternativeName>
    <alternativeName>
        <fullName evidence="4">Glycine dehydrogenase (aminomethyl-transferring) subunit 1</fullName>
    </alternativeName>
</protein>
<dbReference type="InterPro" id="IPR015422">
    <property type="entry name" value="PyrdxlP-dep_Trfase_small"/>
</dbReference>
<evidence type="ECO:0000259" key="5">
    <source>
        <dbReference type="Pfam" id="PF02347"/>
    </source>
</evidence>
<dbReference type="Proteomes" id="UP000093694">
    <property type="component" value="Unassembled WGS sequence"/>
</dbReference>
<dbReference type="EC" id="1.4.4.2" evidence="4"/>
<comment type="catalytic activity">
    <reaction evidence="3 4">
        <text>N(6)-[(R)-lipoyl]-L-lysyl-[glycine-cleavage complex H protein] + glycine + H(+) = N(6)-[(R)-S(8)-aminomethyldihydrolipoyl]-L-lysyl-[glycine-cleavage complex H protein] + CO2</text>
        <dbReference type="Rhea" id="RHEA:24304"/>
        <dbReference type="Rhea" id="RHEA-COMP:10494"/>
        <dbReference type="Rhea" id="RHEA-COMP:10495"/>
        <dbReference type="ChEBI" id="CHEBI:15378"/>
        <dbReference type="ChEBI" id="CHEBI:16526"/>
        <dbReference type="ChEBI" id="CHEBI:57305"/>
        <dbReference type="ChEBI" id="CHEBI:83099"/>
        <dbReference type="ChEBI" id="CHEBI:83143"/>
        <dbReference type="EC" id="1.4.4.2"/>
    </reaction>
</comment>
<keyword evidence="9" id="KW-1185">Reference proteome</keyword>
<dbReference type="GO" id="GO:0019464">
    <property type="term" value="P:glycine decarboxylation via glycine cleavage system"/>
    <property type="evidence" value="ECO:0007669"/>
    <property type="project" value="UniProtKB-UniRule"/>
</dbReference>
<dbReference type="PANTHER" id="PTHR42806">
    <property type="entry name" value="GLYCINE CLEAVAGE SYSTEM P-PROTEIN"/>
    <property type="match status" value="1"/>
</dbReference>
<dbReference type="InterPro" id="IPR015421">
    <property type="entry name" value="PyrdxlP-dep_Trfase_major"/>
</dbReference>
<dbReference type="InterPro" id="IPR020581">
    <property type="entry name" value="GDC_P"/>
</dbReference>
<keyword evidence="2 4" id="KW-0560">Oxidoreductase</keyword>
<evidence type="ECO:0000256" key="3">
    <source>
        <dbReference type="ARBA" id="ARBA00049026"/>
    </source>
</evidence>
<accession>A0A162IZW1</accession>
<reference evidence="6 8" key="1">
    <citation type="journal article" date="2015" name="Biotechnol. Bioeng.">
        <title>Genome sequence and phenotypic characterization of Caulobacter segnis.</title>
        <authorList>
            <person name="Patel S."/>
            <person name="Fletcher B."/>
            <person name="Scott D.C."/>
            <person name="Ely B."/>
        </authorList>
    </citation>
    <scope>NUCLEOTIDE SEQUENCE [LARGE SCALE GENOMIC DNA]</scope>
    <source>
        <strain evidence="6 8">PS02</strain>
    </source>
</reference>
<sequence>MHPYLPLTEEDKKIMLEKIGVNSIDDLFSDIPESVRLNRKLNINDGMSELEVESYIKNIVKSNKSCDDLTCFLGAGVYDRYIPSVIKHITSRSEFYTAYTPYQAEISQGTLQTIFEYQTVMANLTGMEVSNASMYDGATACVEAAQMAANITRRKNIVVSKTLNPEVRKVLKTYLRFKDLNLIEIDEAGGVTDIDKLKGEINKDTAAVIVQTPNFLGLIEEMQDVEKCVHDNKSLLIMFCDPISLGVLKSPGEYGADVVVGEGQSLGNSMNYGGPYLGFLTTTKKYLRKIPGRIVGETTDSEGKRGYVLTLQAREQHIRREKASSNICSNEALNALTALIYLTTLGKKGIKEVAYQNVQKSHYAFKKLTESGKYKAVFDKPFFNEFVVTSENSVGDINKKLLENKILGGYDLEKQYPSYKNSMLLCVTEKRTKNEIDKLASVLEGIE</sequence>
<comment type="subunit">
    <text evidence="4">The glycine cleavage system is composed of four proteins: P, T, L and H. In this organism, the P 'protein' is a heterodimer of two subunits.</text>
</comment>
<dbReference type="AlphaFoldDB" id="A0A162IZW1"/>
<dbReference type="EMBL" id="LROR01000066">
    <property type="protein sequence ID" value="OBR91936.1"/>
    <property type="molecule type" value="Genomic_DNA"/>
</dbReference>
<reference evidence="7 9" key="2">
    <citation type="journal article" date="2016" name="Front. Microbiol.">
        <title>Industrial Acetogenic Biocatalysts: A Comparative Metabolic and Genomic Analysis.</title>
        <authorList>
            <person name="Bengelsdorf F."/>
            <person name="Poehlein A."/>
            <person name="Sonja S."/>
            <person name="Erz C."/>
            <person name="Hummel T."/>
            <person name="Hoffmeister S."/>
            <person name="Daniel R."/>
            <person name="Durre P."/>
        </authorList>
    </citation>
    <scope>NUCLEOTIDE SEQUENCE [LARGE SCALE GENOMIC DNA]</scope>
    <source>
        <strain evidence="7 9">PTA-10522</strain>
    </source>
</reference>
<dbReference type="Proteomes" id="UP000077384">
    <property type="component" value="Unassembled WGS sequence"/>
</dbReference>
<gene>
    <name evidence="4 6" type="primary">gcvPA</name>
    <name evidence="7" type="ORF">CLCOS_32440</name>
    <name evidence="6" type="ORF">WX73_03146</name>
</gene>
<name>A0A162IZW1_9CLOT</name>
<dbReference type="Gene3D" id="3.90.1150.10">
    <property type="entry name" value="Aspartate Aminotransferase, domain 1"/>
    <property type="match status" value="1"/>
</dbReference>
<evidence type="ECO:0000256" key="4">
    <source>
        <dbReference type="HAMAP-Rule" id="MF_00712"/>
    </source>
</evidence>